<dbReference type="PANTHER" id="PTHR30153">
    <property type="entry name" value="REPLICATIVE DNA HELICASE DNAB"/>
    <property type="match status" value="1"/>
</dbReference>
<dbReference type="SUPFAM" id="SSF48024">
    <property type="entry name" value="N-terminal domain of DnaB helicase"/>
    <property type="match status" value="1"/>
</dbReference>
<dbReference type="InterPro" id="IPR016136">
    <property type="entry name" value="DNA_helicase_N/primase_C"/>
</dbReference>
<keyword evidence="7" id="KW-0067">ATP-binding</keyword>
<dbReference type="InterPro" id="IPR007693">
    <property type="entry name" value="DNA_helicase_DnaB-like_N"/>
</dbReference>
<feature type="domain" description="SF4 helicase" evidence="12">
    <location>
        <begin position="170"/>
        <end position="436"/>
    </location>
</feature>
<evidence type="ECO:0000256" key="6">
    <source>
        <dbReference type="ARBA" id="ARBA00022806"/>
    </source>
</evidence>
<evidence type="ECO:0000256" key="4">
    <source>
        <dbReference type="ARBA" id="ARBA00022741"/>
    </source>
</evidence>
<comment type="caution">
    <text evidence="13">The sequence shown here is derived from an EMBL/GenBank/DDBJ whole genome shotgun (WGS) entry which is preliminary data.</text>
</comment>
<keyword evidence="4" id="KW-0547">Nucleotide-binding</keyword>
<dbReference type="Gene3D" id="1.10.860.10">
    <property type="entry name" value="DNAb Helicase, Chain A"/>
    <property type="match status" value="1"/>
</dbReference>
<evidence type="ECO:0000313" key="13">
    <source>
        <dbReference type="EMBL" id="MDD0814269.1"/>
    </source>
</evidence>
<evidence type="ECO:0000256" key="3">
    <source>
        <dbReference type="ARBA" id="ARBA00022705"/>
    </source>
</evidence>
<evidence type="ECO:0000256" key="8">
    <source>
        <dbReference type="ARBA" id="ARBA00023125"/>
    </source>
</evidence>
<keyword evidence="5" id="KW-0378">Hydrolase</keyword>
<evidence type="ECO:0000256" key="9">
    <source>
        <dbReference type="ARBA" id="ARBA00023235"/>
    </source>
</evidence>
<evidence type="ECO:0000256" key="10">
    <source>
        <dbReference type="ARBA" id="ARBA00044969"/>
    </source>
</evidence>
<dbReference type="EMBL" id="JAQSIO010000002">
    <property type="protein sequence ID" value="MDD0814269.1"/>
    <property type="molecule type" value="Genomic_DNA"/>
</dbReference>
<keyword evidence="2" id="KW-0639">Primosome</keyword>
<reference evidence="13 14" key="1">
    <citation type="submission" date="2023-02" db="EMBL/GenBank/DDBJ databases">
        <title>Bacterial whole genome sequence for Curvibacter sp. HBC28.</title>
        <authorList>
            <person name="Le V."/>
            <person name="Ko S.-R."/>
            <person name="Ahn C.-Y."/>
            <person name="Oh H.-M."/>
        </authorList>
    </citation>
    <scope>NUCLEOTIDE SEQUENCE [LARGE SCALE GENOMIC DNA]</scope>
    <source>
        <strain evidence="13 14">HBC28</strain>
    </source>
</reference>
<evidence type="ECO:0000256" key="7">
    <source>
        <dbReference type="ARBA" id="ARBA00022840"/>
    </source>
</evidence>
<dbReference type="Pfam" id="PF00772">
    <property type="entry name" value="DnaB"/>
    <property type="match status" value="1"/>
</dbReference>
<evidence type="ECO:0000259" key="12">
    <source>
        <dbReference type="PROSITE" id="PS51199"/>
    </source>
</evidence>
<keyword evidence="3" id="KW-0235">DNA replication</keyword>
<keyword evidence="9" id="KW-0413">Isomerase</keyword>
<dbReference type="Proteomes" id="UP001528672">
    <property type="component" value="Unassembled WGS sequence"/>
</dbReference>
<dbReference type="RefSeq" id="WP_273925891.1">
    <property type="nucleotide sequence ID" value="NZ_JAQSIO010000002.1"/>
</dbReference>
<proteinExistence type="inferred from homology"/>
<name>A0ABT5MCG7_9BURK</name>
<keyword evidence="6" id="KW-0347">Helicase</keyword>
<evidence type="ECO:0000256" key="1">
    <source>
        <dbReference type="ARBA" id="ARBA00008428"/>
    </source>
</evidence>
<comment type="catalytic activity">
    <reaction evidence="11">
        <text>ATP + H2O = ADP + phosphate + H(+)</text>
        <dbReference type="Rhea" id="RHEA:13065"/>
        <dbReference type="ChEBI" id="CHEBI:15377"/>
        <dbReference type="ChEBI" id="CHEBI:15378"/>
        <dbReference type="ChEBI" id="CHEBI:30616"/>
        <dbReference type="ChEBI" id="CHEBI:43474"/>
        <dbReference type="ChEBI" id="CHEBI:456216"/>
        <dbReference type="EC" id="5.6.2.3"/>
    </reaction>
</comment>
<dbReference type="PROSITE" id="PS51199">
    <property type="entry name" value="SF4_HELICASE"/>
    <property type="match status" value="1"/>
</dbReference>
<evidence type="ECO:0000256" key="11">
    <source>
        <dbReference type="ARBA" id="ARBA00048954"/>
    </source>
</evidence>
<dbReference type="Gene3D" id="3.40.50.300">
    <property type="entry name" value="P-loop containing nucleotide triphosphate hydrolases"/>
    <property type="match status" value="1"/>
</dbReference>
<sequence length="453" mass="50285">MSRAPRQIPASLESEAGLLGGLLLDNEAIQRIPDLDPAAFYSSFHREVYSTIQSLVVEGHPYDTVSVYTRMSEKGGAADLVALNELAQYVPSSTSIRRYAEVVQDRYRSRQLMQVAGEIADLATSTATSAEQIDRAQMLLAKMATVKSRRDPQHIDASIAEYLALLQDLSEGRNPAIPTGISGLDGLLNGGLRRGEVLVLGARPKHGKTALALALARNMARNYSVLFLSQEMAISQLMHRHTAAMGPFDLGRILAARPEDKEMWTAVSDAAHRLGQLNIHHDEQGALTLMEIRRKVMKVRRERGLDVLFVDFLQLMAGAGDENRNRELDIIVNGIKAMSMDLQIATVVLSQMSRKADEHYGPPLMTHLRDSGAIEAAADQVALLFTDWNHPMSKRTDEFKGYSQLDLVAHRNGPQGVVPLHFNANFQQMQDWNRPIPTHKAVPTENRRRDANF</sequence>
<evidence type="ECO:0000313" key="14">
    <source>
        <dbReference type="Proteomes" id="UP001528672"/>
    </source>
</evidence>
<evidence type="ECO:0000256" key="5">
    <source>
        <dbReference type="ARBA" id="ARBA00022801"/>
    </source>
</evidence>
<keyword evidence="14" id="KW-1185">Reference proteome</keyword>
<evidence type="ECO:0000256" key="2">
    <source>
        <dbReference type="ARBA" id="ARBA00022515"/>
    </source>
</evidence>
<dbReference type="InterPro" id="IPR007694">
    <property type="entry name" value="DNA_helicase_DnaB-like_C"/>
</dbReference>
<dbReference type="EC" id="5.6.2.3" evidence="10"/>
<dbReference type="InterPro" id="IPR036185">
    <property type="entry name" value="DNA_heli_DnaB-like_N_sf"/>
</dbReference>
<protein>
    <recommendedName>
        <fullName evidence="10">DNA 5'-3' helicase</fullName>
        <ecNumber evidence="10">5.6.2.3</ecNumber>
    </recommendedName>
</protein>
<accession>A0ABT5MCG7</accession>
<organism evidence="13 14">
    <name type="scientific">Curvibacter microcysteis</name>
    <dbReference type="NCBI Taxonomy" id="3026419"/>
    <lineage>
        <taxon>Bacteria</taxon>
        <taxon>Pseudomonadati</taxon>
        <taxon>Pseudomonadota</taxon>
        <taxon>Betaproteobacteria</taxon>
        <taxon>Burkholderiales</taxon>
        <taxon>Comamonadaceae</taxon>
        <taxon>Curvibacter</taxon>
    </lineage>
</organism>
<keyword evidence="8" id="KW-0238">DNA-binding</keyword>
<comment type="similarity">
    <text evidence="1">Belongs to the helicase family. DnaB subfamily.</text>
</comment>
<dbReference type="SUPFAM" id="SSF52540">
    <property type="entry name" value="P-loop containing nucleoside triphosphate hydrolases"/>
    <property type="match status" value="1"/>
</dbReference>
<dbReference type="Pfam" id="PF03796">
    <property type="entry name" value="DnaB_C"/>
    <property type="match status" value="1"/>
</dbReference>
<gene>
    <name evidence="13" type="ORF">PSQ39_06465</name>
</gene>
<dbReference type="InterPro" id="IPR027417">
    <property type="entry name" value="P-loop_NTPase"/>
</dbReference>
<dbReference type="PANTHER" id="PTHR30153:SF2">
    <property type="entry name" value="REPLICATIVE DNA HELICASE"/>
    <property type="match status" value="1"/>
</dbReference>